<proteinExistence type="predicted"/>
<evidence type="ECO:0000313" key="2">
    <source>
        <dbReference type="Proteomes" id="UP000287144"/>
    </source>
</evidence>
<dbReference type="EMBL" id="NKCK01000230">
    <property type="protein sequence ID" value="RSL90552.1"/>
    <property type="molecule type" value="Genomic_DNA"/>
</dbReference>
<protein>
    <submittedName>
        <fullName evidence="1">Uncharacterized protein</fullName>
    </submittedName>
</protein>
<keyword evidence="2" id="KW-1185">Reference proteome</keyword>
<organism evidence="1 2">
    <name type="scientific">Fusarium oligoseptatum</name>
    <dbReference type="NCBI Taxonomy" id="2604345"/>
    <lineage>
        <taxon>Eukaryota</taxon>
        <taxon>Fungi</taxon>
        <taxon>Dikarya</taxon>
        <taxon>Ascomycota</taxon>
        <taxon>Pezizomycotina</taxon>
        <taxon>Sordariomycetes</taxon>
        <taxon>Hypocreomycetidae</taxon>
        <taxon>Hypocreales</taxon>
        <taxon>Nectriaceae</taxon>
        <taxon>Fusarium</taxon>
        <taxon>Fusarium solani species complex</taxon>
    </lineage>
</organism>
<comment type="caution">
    <text evidence="1">The sequence shown here is derived from an EMBL/GenBank/DDBJ whole genome shotgun (WGS) entry which is preliminary data.</text>
</comment>
<evidence type="ECO:0000313" key="1">
    <source>
        <dbReference type="EMBL" id="RSL90552.1"/>
    </source>
</evidence>
<sequence length="85" mass="9932">MNSRIQFQFRVMTMATVDHLLGNMFFITIPESLLSSVRKEVDQVVDNTTSQLAVPECRCRSPQRRYNNLLHHLIYRPVDVAVHFV</sequence>
<name>A0A428SL91_9HYPO</name>
<reference evidence="1 2" key="1">
    <citation type="submission" date="2017-06" db="EMBL/GenBank/DDBJ databases">
        <title>Comparative genomic analysis of Ambrosia Fusariam Clade fungi.</title>
        <authorList>
            <person name="Stajich J.E."/>
            <person name="Carrillo J."/>
            <person name="Kijimoto T."/>
            <person name="Eskalen A."/>
            <person name="O'Donnell K."/>
            <person name="Kasson M."/>
        </authorList>
    </citation>
    <scope>NUCLEOTIDE SEQUENCE [LARGE SCALE GENOMIC DNA]</scope>
    <source>
        <strain evidence="1 2">NRRL62579</strain>
    </source>
</reference>
<gene>
    <name evidence="1" type="ORF">CEP52_014573</name>
</gene>
<accession>A0A428SL91</accession>
<dbReference type="AlphaFoldDB" id="A0A428SL91"/>
<dbReference type="Proteomes" id="UP000287144">
    <property type="component" value="Unassembled WGS sequence"/>
</dbReference>